<dbReference type="HOGENOM" id="CLU_562049_0_0_1"/>
<feature type="compositionally biased region" description="Polar residues" evidence="1">
    <location>
        <begin position="302"/>
        <end position="311"/>
    </location>
</feature>
<feature type="compositionally biased region" description="Polar residues" evidence="1">
    <location>
        <begin position="431"/>
        <end position="458"/>
    </location>
</feature>
<dbReference type="AlphaFoldDB" id="B8CGG6"/>
<dbReference type="EMBL" id="CM000654">
    <property type="protein sequence ID" value="EED87564.1"/>
    <property type="molecule type" value="Genomic_DNA"/>
</dbReference>
<evidence type="ECO:0000313" key="2">
    <source>
        <dbReference type="EMBL" id="EED87564.1"/>
    </source>
</evidence>
<dbReference type="PaxDb" id="35128-Thaps12103"/>
<gene>
    <name evidence="2" type="ORF">THAPSDRAFT_12103</name>
</gene>
<dbReference type="RefSeq" id="XP_002295260.1">
    <property type="nucleotide sequence ID" value="XM_002295224.1"/>
</dbReference>
<feature type="region of interest" description="Disordered" evidence="1">
    <location>
        <begin position="284"/>
        <end position="335"/>
    </location>
</feature>
<feature type="compositionally biased region" description="Low complexity" evidence="1">
    <location>
        <begin position="118"/>
        <end position="130"/>
    </location>
</feature>
<sequence>MCHEKQPSVDVDVQHDDTVTRPRQMILKVSGSNATQIVHLRRATDEVNQSASQSSTSSNYEVRDMDEVSLYWGELGIAAATTDGDDDEKSTSPSSLLRFRIVRMTNEVGAAHTVTDDAQPNQQQALQPALSEGVVHDNSNNNNNNNNNKSATAQHEDEPMASKAINTAGSDDTPSQRKEDDVNANIDSTKPSHKAIKSPTIPDSDTPSSATSNTDDRKAHYASIDEAYNNSLACESEESSAPLTLPTYFLATCSRSFSYDSSQRSQSPASKTSYYKQVDGDDTTLINETSTKRNWKKDGSGEYQTTPQKSIRSGKRKAGSDDDDATMPTPKKSNVTADVARKTLRSMLALEAEGEANNASSDDGKSTVLLSSLSYDQILKLHQDTNNEIASQQPALRKAVLSLTLALTSDASSWDSAFLEQCRANDKVTSHRNGTTPDGNQQRPSSSTNTKASSKGSLMKQQWIPRLLQGTNIVLNTRDDTVQVDR</sequence>
<dbReference type="InParanoid" id="B8CGG6"/>
<feature type="region of interest" description="Disordered" evidence="1">
    <location>
        <begin position="259"/>
        <end position="278"/>
    </location>
</feature>
<name>B8CGG6_THAPS</name>
<reference evidence="2 3" key="2">
    <citation type="journal article" date="2008" name="Nature">
        <title>The Phaeodactylum genome reveals the evolutionary history of diatom genomes.</title>
        <authorList>
            <person name="Bowler C."/>
            <person name="Allen A.E."/>
            <person name="Badger J.H."/>
            <person name="Grimwood J."/>
            <person name="Jabbari K."/>
            <person name="Kuo A."/>
            <person name="Maheswari U."/>
            <person name="Martens C."/>
            <person name="Maumus F."/>
            <person name="Otillar R.P."/>
            <person name="Rayko E."/>
            <person name="Salamov A."/>
            <person name="Vandepoele K."/>
            <person name="Beszteri B."/>
            <person name="Gruber A."/>
            <person name="Heijde M."/>
            <person name="Katinka M."/>
            <person name="Mock T."/>
            <person name="Valentin K."/>
            <person name="Verret F."/>
            <person name="Berges J.A."/>
            <person name="Brownlee C."/>
            <person name="Cadoret J.P."/>
            <person name="Chiovitti A."/>
            <person name="Choi C.J."/>
            <person name="Coesel S."/>
            <person name="De Martino A."/>
            <person name="Detter J.C."/>
            <person name="Durkin C."/>
            <person name="Falciatore A."/>
            <person name="Fournet J."/>
            <person name="Haruta M."/>
            <person name="Huysman M.J."/>
            <person name="Jenkins B.D."/>
            <person name="Jiroutova K."/>
            <person name="Jorgensen R.E."/>
            <person name="Joubert Y."/>
            <person name="Kaplan A."/>
            <person name="Kroger N."/>
            <person name="Kroth P.G."/>
            <person name="La Roche J."/>
            <person name="Lindquist E."/>
            <person name="Lommer M."/>
            <person name="Martin-Jezequel V."/>
            <person name="Lopez P.J."/>
            <person name="Lucas S."/>
            <person name="Mangogna M."/>
            <person name="McGinnis K."/>
            <person name="Medlin L.K."/>
            <person name="Montsant A."/>
            <person name="Oudot-Le Secq M.P."/>
            <person name="Napoli C."/>
            <person name="Obornik M."/>
            <person name="Parker M.S."/>
            <person name="Petit J.L."/>
            <person name="Porcel B.M."/>
            <person name="Poulsen N."/>
            <person name="Robison M."/>
            <person name="Rychlewski L."/>
            <person name="Rynearson T.A."/>
            <person name="Schmutz J."/>
            <person name="Shapiro H."/>
            <person name="Siaut M."/>
            <person name="Stanley M."/>
            <person name="Sussman M.R."/>
            <person name="Taylor A.R."/>
            <person name="Vardi A."/>
            <person name="von Dassow P."/>
            <person name="Vyverman W."/>
            <person name="Willis A."/>
            <person name="Wyrwicz L.S."/>
            <person name="Rokhsar D.S."/>
            <person name="Weissenbach J."/>
            <person name="Armbrust E.V."/>
            <person name="Green B.R."/>
            <person name="Van de Peer Y."/>
            <person name="Grigoriev I.V."/>
        </authorList>
    </citation>
    <scope>NUCLEOTIDE SEQUENCE [LARGE SCALE GENOMIC DNA]</scope>
    <source>
        <strain evidence="2 3">CCMP1335</strain>
    </source>
</reference>
<feature type="compositionally biased region" description="Low complexity" evidence="1">
    <location>
        <begin position="259"/>
        <end position="273"/>
    </location>
</feature>
<dbReference type="Proteomes" id="UP000001449">
    <property type="component" value="Chromosome 23"/>
</dbReference>
<keyword evidence="3" id="KW-1185">Reference proteome</keyword>
<evidence type="ECO:0000313" key="3">
    <source>
        <dbReference type="Proteomes" id="UP000001449"/>
    </source>
</evidence>
<proteinExistence type="predicted"/>
<protein>
    <submittedName>
        <fullName evidence="2">Uncharacterized protein</fullName>
    </submittedName>
</protein>
<organism evidence="2 3">
    <name type="scientific">Thalassiosira pseudonana</name>
    <name type="common">Marine diatom</name>
    <name type="synonym">Cyclotella nana</name>
    <dbReference type="NCBI Taxonomy" id="35128"/>
    <lineage>
        <taxon>Eukaryota</taxon>
        <taxon>Sar</taxon>
        <taxon>Stramenopiles</taxon>
        <taxon>Ochrophyta</taxon>
        <taxon>Bacillariophyta</taxon>
        <taxon>Coscinodiscophyceae</taxon>
        <taxon>Thalassiosirophycidae</taxon>
        <taxon>Thalassiosirales</taxon>
        <taxon>Thalassiosiraceae</taxon>
        <taxon>Thalassiosira</taxon>
    </lineage>
</organism>
<dbReference type="KEGG" id="tps:THAPSDRAFT_12103"/>
<reference evidence="2 3" key="1">
    <citation type="journal article" date="2004" name="Science">
        <title>The genome of the diatom Thalassiosira pseudonana: ecology, evolution, and metabolism.</title>
        <authorList>
            <person name="Armbrust E.V."/>
            <person name="Berges J.A."/>
            <person name="Bowler C."/>
            <person name="Green B.R."/>
            <person name="Martinez D."/>
            <person name="Putnam N.H."/>
            <person name="Zhou S."/>
            <person name="Allen A.E."/>
            <person name="Apt K.E."/>
            <person name="Bechner M."/>
            <person name="Brzezinski M.A."/>
            <person name="Chaal B.K."/>
            <person name="Chiovitti A."/>
            <person name="Davis A.K."/>
            <person name="Demarest M.S."/>
            <person name="Detter J.C."/>
            <person name="Glavina T."/>
            <person name="Goodstein D."/>
            <person name="Hadi M.Z."/>
            <person name="Hellsten U."/>
            <person name="Hildebrand M."/>
            <person name="Jenkins B.D."/>
            <person name="Jurka J."/>
            <person name="Kapitonov V.V."/>
            <person name="Kroger N."/>
            <person name="Lau W.W."/>
            <person name="Lane T.W."/>
            <person name="Larimer F.W."/>
            <person name="Lippmeier J.C."/>
            <person name="Lucas S."/>
            <person name="Medina M."/>
            <person name="Montsant A."/>
            <person name="Obornik M."/>
            <person name="Parker M.S."/>
            <person name="Palenik B."/>
            <person name="Pazour G.J."/>
            <person name="Richardson P.M."/>
            <person name="Rynearson T.A."/>
            <person name="Saito M.A."/>
            <person name="Schwartz D.C."/>
            <person name="Thamatrakoln K."/>
            <person name="Valentin K."/>
            <person name="Vardi A."/>
            <person name="Wilkerson F.P."/>
            <person name="Rokhsar D.S."/>
        </authorList>
    </citation>
    <scope>NUCLEOTIDE SEQUENCE [LARGE SCALE GENOMIC DNA]</scope>
    <source>
        <strain evidence="2 3">CCMP1335</strain>
    </source>
</reference>
<evidence type="ECO:0000256" key="1">
    <source>
        <dbReference type="SAM" id="MobiDB-lite"/>
    </source>
</evidence>
<feature type="region of interest" description="Disordered" evidence="1">
    <location>
        <begin position="428"/>
        <end position="458"/>
    </location>
</feature>
<feature type="compositionally biased region" description="Polar residues" evidence="1">
    <location>
        <begin position="164"/>
        <end position="173"/>
    </location>
</feature>
<feature type="compositionally biased region" description="Low complexity" evidence="1">
    <location>
        <begin position="138"/>
        <end position="148"/>
    </location>
</feature>
<feature type="region of interest" description="Disordered" evidence="1">
    <location>
        <begin position="113"/>
        <end position="217"/>
    </location>
</feature>
<accession>B8CGG6</accession>
<feature type="compositionally biased region" description="Low complexity" evidence="1">
    <location>
        <begin position="198"/>
        <end position="213"/>
    </location>
</feature>
<dbReference type="GeneID" id="7448909"/>